<keyword evidence="7 8" id="KW-0472">Membrane</keyword>
<protein>
    <submittedName>
        <fullName evidence="10">Carbohydrate ABC transporter permease</fullName>
    </submittedName>
</protein>
<keyword evidence="6 8" id="KW-1133">Transmembrane helix</keyword>
<dbReference type="CDD" id="cd06261">
    <property type="entry name" value="TM_PBP2"/>
    <property type="match status" value="1"/>
</dbReference>
<dbReference type="PROSITE" id="PS50928">
    <property type="entry name" value="ABC_TM1"/>
    <property type="match status" value="1"/>
</dbReference>
<feature type="domain" description="ABC transmembrane type-1" evidence="9">
    <location>
        <begin position="77"/>
        <end position="267"/>
    </location>
</feature>
<keyword evidence="3 8" id="KW-0813">Transport</keyword>
<evidence type="ECO:0000313" key="10">
    <source>
        <dbReference type="EMBL" id="MDA1361564.1"/>
    </source>
</evidence>
<feature type="transmembrane region" description="Helical" evidence="8">
    <location>
        <begin position="243"/>
        <end position="267"/>
    </location>
</feature>
<dbReference type="GO" id="GO:0055085">
    <property type="term" value="P:transmembrane transport"/>
    <property type="evidence" value="ECO:0007669"/>
    <property type="project" value="InterPro"/>
</dbReference>
<sequence>MSTARRSLRDLRPSTVLTTIAFVIVTALVLLPIAIIVLTAFKPAAEVNAYPPSLLPDDWTLANLKTVTSELPFARLVGNSFVFAGGVTLFALVFDSLAAYALARLDFRGRKVLLVAIIATLMIPFQATLIPLYQLVADLGWVNTYTGLIAPRAADAFGIFFLRQFFLALPRDIDQAARIDGAGEFRIFRSVVLPNAVPALLTLGLFTFVNNWNDLLWPLVFTTDAEMGTITSGLTQLTGPSGIVPHGVMMAGSLIAILPLVIAFLFIQRRFIENIATTGLK</sequence>
<feature type="transmembrane region" description="Helical" evidence="8">
    <location>
        <begin position="145"/>
        <end position="166"/>
    </location>
</feature>
<dbReference type="GO" id="GO:0005886">
    <property type="term" value="C:plasma membrane"/>
    <property type="evidence" value="ECO:0007669"/>
    <property type="project" value="UniProtKB-SubCell"/>
</dbReference>
<organism evidence="10 11">
    <name type="scientific">Glycomyces luteolus</name>
    <dbReference type="NCBI Taxonomy" id="2670330"/>
    <lineage>
        <taxon>Bacteria</taxon>
        <taxon>Bacillati</taxon>
        <taxon>Actinomycetota</taxon>
        <taxon>Actinomycetes</taxon>
        <taxon>Glycomycetales</taxon>
        <taxon>Glycomycetaceae</taxon>
        <taxon>Glycomyces</taxon>
    </lineage>
</organism>
<dbReference type="RefSeq" id="WP_270111582.1">
    <property type="nucleotide sequence ID" value="NZ_JAPZVP010000015.1"/>
</dbReference>
<proteinExistence type="inferred from homology"/>
<feature type="transmembrane region" description="Helical" evidence="8">
    <location>
        <begin position="81"/>
        <end position="103"/>
    </location>
</feature>
<evidence type="ECO:0000256" key="4">
    <source>
        <dbReference type="ARBA" id="ARBA00022475"/>
    </source>
</evidence>
<dbReference type="InterPro" id="IPR035906">
    <property type="entry name" value="MetI-like_sf"/>
</dbReference>
<evidence type="ECO:0000256" key="7">
    <source>
        <dbReference type="ARBA" id="ARBA00023136"/>
    </source>
</evidence>
<dbReference type="Gene3D" id="1.10.3720.10">
    <property type="entry name" value="MetI-like"/>
    <property type="match status" value="1"/>
</dbReference>
<evidence type="ECO:0000256" key="1">
    <source>
        <dbReference type="ARBA" id="ARBA00004651"/>
    </source>
</evidence>
<evidence type="ECO:0000256" key="8">
    <source>
        <dbReference type="RuleBase" id="RU363032"/>
    </source>
</evidence>
<dbReference type="AlphaFoldDB" id="A0A9X3PFD0"/>
<feature type="transmembrane region" description="Helical" evidence="8">
    <location>
        <begin position="187"/>
        <end position="209"/>
    </location>
</feature>
<name>A0A9X3PFD0_9ACTN</name>
<feature type="transmembrane region" description="Helical" evidence="8">
    <location>
        <begin position="20"/>
        <end position="41"/>
    </location>
</feature>
<dbReference type="PANTHER" id="PTHR43744">
    <property type="entry name" value="ABC TRANSPORTER PERMEASE PROTEIN MG189-RELATED-RELATED"/>
    <property type="match status" value="1"/>
</dbReference>
<dbReference type="Pfam" id="PF00528">
    <property type="entry name" value="BPD_transp_1"/>
    <property type="match status" value="1"/>
</dbReference>
<evidence type="ECO:0000256" key="5">
    <source>
        <dbReference type="ARBA" id="ARBA00022692"/>
    </source>
</evidence>
<dbReference type="InterPro" id="IPR005838">
    <property type="entry name" value="T3SS_IM_P"/>
</dbReference>
<reference evidence="10" key="1">
    <citation type="submission" date="2022-12" db="EMBL/GenBank/DDBJ databases">
        <title>Gycomyces niveus sp.nov.,a novel actinomycete isolated from soil in Shouguan.</title>
        <authorList>
            <person name="Yang X."/>
        </authorList>
    </citation>
    <scope>NUCLEOTIDE SEQUENCE</scope>
    <source>
        <strain evidence="10">NEAU-A15</strain>
    </source>
</reference>
<keyword evidence="5 8" id="KW-0812">Transmembrane</keyword>
<evidence type="ECO:0000256" key="2">
    <source>
        <dbReference type="ARBA" id="ARBA00006257"/>
    </source>
</evidence>
<comment type="similarity">
    <text evidence="2">Belongs to the FliP/MopC/SpaP family.</text>
</comment>
<comment type="similarity">
    <text evidence="8">Belongs to the binding-protein-dependent transport system permease family.</text>
</comment>
<dbReference type="GO" id="GO:0009306">
    <property type="term" value="P:protein secretion"/>
    <property type="evidence" value="ECO:0007669"/>
    <property type="project" value="InterPro"/>
</dbReference>
<evidence type="ECO:0000259" key="9">
    <source>
        <dbReference type="PROSITE" id="PS50928"/>
    </source>
</evidence>
<accession>A0A9X3PFD0</accession>
<dbReference type="Proteomes" id="UP001146067">
    <property type="component" value="Unassembled WGS sequence"/>
</dbReference>
<evidence type="ECO:0000313" key="11">
    <source>
        <dbReference type="Proteomes" id="UP001146067"/>
    </source>
</evidence>
<dbReference type="EMBL" id="JAPZVP010000015">
    <property type="protein sequence ID" value="MDA1361564.1"/>
    <property type="molecule type" value="Genomic_DNA"/>
</dbReference>
<gene>
    <name evidence="10" type="ORF">O1R50_18195</name>
</gene>
<comment type="subcellular location">
    <subcellularLocation>
        <location evidence="1 8">Cell membrane</location>
        <topology evidence="1 8">Multi-pass membrane protein</topology>
    </subcellularLocation>
</comment>
<feature type="transmembrane region" description="Helical" evidence="8">
    <location>
        <begin position="112"/>
        <end position="133"/>
    </location>
</feature>
<evidence type="ECO:0000256" key="6">
    <source>
        <dbReference type="ARBA" id="ARBA00022989"/>
    </source>
</evidence>
<dbReference type="InterPro" id="IPR000515">
    <property type="entry name" value="MetI-like"/>
</dbReference>
<keyword evidence="4" id="KW-1003">Cell membrane</keyword>
<keyword evidence="11" id="KW-1185">Reference proteome</keyword>
<dbReference type="PANTHER" id="PTHR43744:SF8">
    <property type="entry name" value="SN-GLYCEROL-3-PHOSPHATE TRANSPORT SYSTEM PERMEASE PROTEIN UGPE"/>
    <property type="match status" value="1"/>
</dbReference>
<evidence type="ECO:0000256" key="3">
    <source>
        <dbReference type="ARBA" id="ARBA00022448"/>
    </source>
</evidence>
<dbReference type="PRINTS" id="PR01302">
    <property type="entry name" value="TYPE3IMPPROT"/>
</dbReference>
<dbReference type="SUPFAM" id="SSF161098">
    <property type="entry name" value="MetI-like"/>
    <property type="match status" value="1"/>
</dbReference>
<comment type="caution">
    <text evidence="10">The sequence shown here is derived from an EMBL/GenBank/DDBJ whole genome shotgun (WGS) entry which is preliminary data.</text>
</comment>